<dbReference type="Gene3D" id="3.40.50.720">
    <property type="entry name" value="NAD(P)-binding Rossmann-like Domain"/>
    <property type="match status" value="1"/>
</dbReference>
<evidence type="ECO:0000256" key="3">
    <source>
        <dbReference type="ARBA" id="ARBA00023027"/>
    </source>
</evidence>
<keyword evidence="2" id="KW-0560">Oxidoreductase</keyword>
<dbReference type="AlphaFoldDB" id="A0A1C0ZVT4"/>
<evidence type="ECO:0000313" key="5">
    <source>
        <dbReference type="EMBL" id="OCT12221.1"/>
    </source>
</evidence>
<dbReference type="PANTHER" id="PTHR43103">
    <property type="entry name" value="NUCLEOSIDE-DIPHOSPHATE-SUGAR EPIMERASE"/>
    <property type="match status" value="1"/>
</dbReference>
<feature type="domain" description="NAD-dependent epimerase/dehydratase" evidence="4">
    <location>
        <begin position="5"/>
        <end position="176"/>
    </location>
</feature>
<dbReference type="InterPro" id="IPR036291">
    <property type="entry name" value="NAD(P)-bd_dom_sf"/>
</dbReference>
<gene>
    <name evidence="5" type="ORF">A8709_30745</name>
</gene>
<proteinExistence type="inferred from homology"/>
<evidence type="ECO:0000259" key="4">
    <source>
        <dbReference type="Pfam" id="PF01370"/>
    </source>
</evidence>
<dbReference type="SUPFAM" id="SSF51735">
    <property type="entry name" value="NAD(P)-binding Rossmann-fold domains"/>
    <property type="match status" value="1"/>
</dbReference>
<keyword evidence="6" id="KW-1185">Reference proteome</keyword>
<dbReference type="EMBL" id="LYPC01000027">
    <property type="protein sequence ID" value="OCT12221.1"/>
    <property type="molecule type" value="Genomic_DNA"/>
</dbReference>
<comment type="caution">
    <text evidence="5">The sequence shown here is derived from an EMBL/GenBank/DDBJ whole genome shotgun (WGS) entry which is preliminary data.</text>
</comment>
<comment type="similarity">
    <text evidence="1">Belongs to the NAD(P)-dependent epimerase/dehydratase family.</text>
</comment>
<evidence type="ECO:0000256" key="2">
    <source>
        <dbReference type="ARBA" id="ARBA00023002"/>
    </source>
</evidence>
<reference evidence="6" key="1">
    <citation type="submission" date="2016-05" db="EMBL/GenBank/DDBJ databases">
        <title>Paenibacillus oryzae. sp. nov., isolated from the rice root.</title>
        <authorList>
            <person name="Zhang J."/>
            <person name="Zhang X."/>
        </authorList>
    </citation>
    <scope>NUCLEOTIDE SEQUENCE [LARGE SCALE GENOMIC DNA]</scope>
    <source>
        <strain evidence="6">KCTC13222</strain>
    </source>
</reference>
<keyword evidence="3" id="KW-0520">NAD</keyword>
<dbReference type="Pfam" id="PF01370">
    <property type="entry name" value="Epimerase"/>
    <property type="match status" value="1"/>
</dbReference>
<sequence length="277" mass="30568">MIKTVAVTGGSGKLGLRLIPELQKHGYNVISLDNRLSSDVPAYQIKVDLNDFGQVIGALQGVDAIIHLAAIPAPRSYTNSYIFANNAASTYHILEAADQLGITNVVIGSSESSYGFAWAPKPFSPQYVPVDENHPQLPQECYGLSKIVNELTGAMFNRKSGMSVTSLRFSMITTAEDYATVDDNHPDAYKHILWSYIDIRDAVNACIAALTCEHGKAVSLNITSSDTLSSWDTQRLLNHYYADVTDLRAPFTGREALVCNRLAQEMLNWQPRYSWMS</sequence>
<dbReference type="PANTHER" id="PTHR43103:SF5">
    <property type="entry name" value="4-EPIMERASE, PUTATIVE (AFU_ORTHOLOGUE AFUA_7G00360)-RELATED"/>
    <property type="match status" value="1"/>
</dbReference>
<organism evidence="5 6">
    <name type="scientific">Paenibacillus pectinilyticus</name>
    <dbReference type="NCBI Taxonomy" id="512399"/>
    <lineage>
        <taxon>Bacteria</taxon>
        <taxon>Bacillati</taxon>
        <taxon>Bacillota</taxon>
        <taxon>Bacilli</taxon>
        <taxon>Bacillales</taxon>
        <taxon>Paenibacillaceae</taxon>
        <taxon>Paenibacillus</taxon>
    </lineage>
</organism>
<dbReference type="InterPro" id="IPR001509">
    <property type="entry name" value="Epimerase_deHydtase"/>
</dbReference>
<protein>
    <submittedName>
        <fullName evidence="5">Epimerase</fullName>
    </submittedName>
</protein>
<name>A0A1C0ZVT4_9BACL</name>
<evidence type="ECO:0000313" key="6">
    <source>
        <dbReference type="Proteomes" id="UP000093309"/>
    </source>
</evidence>
<dbReference type="STRING" id="512399.A8709_30745"/>
<accession>A0A1C0ZVT4</accession>
<dbReference type="Proteomes" id="UP000093309">
    <property type="component" value="Unassembled WGS sequence"/>
</dbReference>
<evidence type="ECO:0000256" key="1">
    <source>
        <dbReference type="ARBA" id="ARBA00007637"/>
    </source>
</evidence>
<dbReference type="RefSeq" id="WP_065856310.1">
    <property type="nucleotide sequence ID" value="NZ_LYPC01000027.1"/>
</dbReference>
<dbReference type="GO" id="GO:0016491">
    <property type="term" value="F:oxidoreductase activity"/>
    <property type="evidence" value="ECO:0007669"/>
    <property type="project" value="UniProtKB-KW"/>
</dbReference>